<organism evidence="2 3">
    <name type="scientific">Salipaludibacillus aurantiacus</name>
    <dbReference type="NCBI Taxonomy" id="1601833"/>
    <lineage>
        <taxon>Bacteria</taxon>
        <taxon>Bacillati</taxon>
        <taxon>Bacillota</taxon>
        <taxon>Bacilli</taxon>
        <taxon>Bacillales</taxon>
        <taxon>Bacillaceae</taxon>
    </lineage>
</organism>
<gene>
    <name evidence="2" type="ORF">SAMN05518684_1327</name>
</gene>
<protein>
    <recommendedName>
        <fullName evidence="4">Regulatory protein, luxR family</fullName>
    </recommendedName>
</protein>
<evidence type="ECO:0000256" key="1">
    <source>
        <dbReference type="SAM" id="Phobius"/>
    </source>
</evidence>
<keyword evidence="3" id="KW-1185">Reference proteome</keyword>
<sequence length="121" mass="13928">MELVMVSVLVAIAILLFILSYFKKEESPEIDRKIENFSITLMKEMNQLNEKVTMIESEVFHNEKERSFAKALFNEKEKKRKILGMFAGGYSNEEIAMKLNVPEDDVEAIIILHADESEVVS</sequence>
<evidence type="ECO:0000313" key="3">
    <source>
        <dbReference type="Proteomes" id="UP000198571"/>
    </source>
</evidence>
<dbReference type="EMBL" id="FOGT01000032">
    <property type="protein sequence ID" value="SES43165.1"/>
    <property type="molecule type" value="Genomic_DNA"/>
</dbReference>
<dbReference type="Proteomes" id="UP000198571">
    <property type="component" value="Unassembled WGS sequence"/>
</dbReference>
<dbReference type="OrthoDB" id="2937672at2"/>
<dbReference type="AlphaFoldDB" id="A0A1H9XAK0"/>
<keyword evidence="1" id="KW-0812">Transmembrane</keyword>
<dbReference type="RefSeq" id="WP_093056269.1">
    <property type="nucleotide sequence ID" value="NZ_FOGT01000032.1"/>
</dbReference>
<name>A0A1H9XAK0_9BACI</name>
<accession>A0A1H9XAK0</accession>
<feature type="transmembrane region" description="Helical" evidence="1">
    <location>
        <begin position="6"/>
        <end position="22"/>
    </location>
</feature>
<reference evidence="3" key="1">
    <citation type="submission" date="2016-10" db="EMBL/GenBank/DDBJ databases">
        <authorList>
            <person name="Varghese N."/>
            <person name="Submissions S."/>
        </authorList>
    </citation>
    <scope>NUCLEOTIDE SEQUENCE [LARGE SCALE GENOMIC DNA]</scope>
    <source>
        <strain evidence="3">S9</strain>
    </source>
</reference>
<evidence type="ECO:0000313" key="2">
    <source>
        <dbReference type="EMBL" id="SES43165.1"/>
    </source>
</evidence>
<keyword evidence="1" id="KW-0472">Membrane</keyword>
<proteinExistence type="predicted"/>
<keyword evidence="1" id="KW-1133">Transmembrane helix</keyword>
<dbReference type="STRING" id="1601833.SAMN05518684_1327"/>
<evidence type="ECO:0008006" key="4">
    <source>
        <dbReference type="Google" id="ProtNLM"/>
    </source>
</evidence>